<dbReference type="PANTHER" id="PTHR38690:SF1">
    <property type="entry name" value="PROTEASE"/>
    <property type="match status" value="1"/>
</dbReference>
<proteinExistence type="predicted"/>
<feature type="compositionally biased region" description="Basic and acidic residues" evidence="1">
    <location>
        <begin position="1214"/>
        <end position="1230"/>
    </location>
</feature>
<evidence type="ECO:0000256" key="1">
    <source>
        <dbReference type="SAM" id="MobiDB-lite"/>
    </source>
</evidence>
<evidence type="ECO:0000313" key="4">
    <source>
        <dbReference type="EMBL" id="NOL49501.1"/>
    </source>
</evidence>
<evidence type="ECO:0000259" key="3">
    <source>
        <dbReference type="Pfam" id="PF13116"/>
    </source>
</evidence>
<dbReference type="RefSeq" id="WP_171588465.1">
    <property type="nucleotide sequence ID" value="NZ_JABGBO010000004.1"/>
</dbReference>
<feature type="domain" description="YhdP central" evidence="3">
    <location>
        <begin position="325"/>
        <end position="1209"/>
    </location>
</feature>
<dbReference type="PANTHER" id="PTHR38690">
    <property type="entry name" value="PROTEASE-RELATED"/>
    <property type="match status" value="1"/>
</dbReference>
<dbReference type="Pfam" id="PF13116">
    <property type="entry name" value="YhdP"/>
    <property type="match status" value="2"/>
</dbReference>
<gene>
    <name evidence="4" type="ORF">HKX40_05045</name>
</gene>
<accession>A0A7Y4P4H5</accession>
<name>A0A7Y4P4H5_9BURK</name>
<dbReference type="Proteomes" id="UP000541421">
    <property type="component" value="Unassembled WGS sequence"/>
</dbReference>
<feature type="transmembrane region" description="Helical" evidence="2">
    <location>
        <begin position="12"/>
        <end position="33"/>
    </location>
</feature>
<comment type="caution">
    <text evidence="4">The sequence shown here is derived from an EMBL/GenBank/DDBJ whole genome shotgun (WGS) entry which is preliminary data.</text>
</comment>
<feature type="domain" description="YhdP central" evidence="3">
    <location>
        <begin position="1"/>
        <end position="307"/>
    </location>
</feature>
<dbReference type="AlphaFoldDB" id="A0A7Y4P4H5"/>
<protein>
    <recommendedName>
        <fullName evidence="3">YhdP central domain-containing protein</fullName>
    </recommendedName>
</protein>
<reference evidence="4 5" key="1">
    <citation type="submission" date="2020-05" db="EMBL/GenBank/DDBJ databases">
        <authorList>
            <person name="Niu N."/>
        </authorList>
    </citation>
    <scope>NUCLEOTIDE SEQUENCE [LARGE SCALE GENOMIC DNA]</scope>
    <source>
        <strain evidence="4 5">LMG10982</strain>
    </source>
</reference>
<keyword evidence="5" id="KW-1185">Reference proteome</keyword>
<evidence type="ECO:0000313" key="5">
    <source>
        <dbReference type="Proteomes" id="UP000541421"/>
    </source>
</evidence>
<dbReference type="InterPro" id="IPR025263">
    <property type="entry name" value="YhdP_central"/>
</dbReference>
<keyword evidence="2" id="KW-0812">Transmembrane</keyword>
<feature type="region of interest" description="Disordered" evidence="1">
    <location>
        <begin position="1209"/>
        <end position="1230"/>
    </location>
</feature>
<dbReference type="EMBL" id="JABGBO010000004">
    <property type="protein sequence ID" value="NOL49501.1"/>
    <property type="molecule type" value="Genomic_DNA"/>
</dbReference>
<dbReference type="InterPro" id="IPR011836">
    <property type="entry name" value="YhdP"/>
</dbReference>
<keyword evidence="2" id="KW-0472">Membrane</keyword>
<organism evidence="4 5">
    <name type="scientific">Pelistega europaea</name>
    <dbReference type="NCBI Taxonomy" id="106147"/>
    <lineage>
        <taxon>Bacteria</taxon>
        <taxon>Pseudomonadati</taxon>
        <taxon>Pseudomonadota</taxon>
        <taxon>Betaproteobacteria</taxon>
        <taxon>Burkholderiales</taxon>
        <taxon>Alcaligenaceae</taxon>
        <taxon>Pelistega</taxon>
    </lineage>
</organism>
<feature type="compositionally biased region" description="Basic and acidic residues" evidence="1">
    <location>
        <begin position="915"/>
        <end position="931"/>
    </location>
</feature>
<evidence type="ECO:0000256" key="2">
    <source>
        <dbReference type="SAM" id="Phobius"/>
    </source>
</evidence>
<feature type="region of interest" description="Disordered" evidence="1">
    <location>
        <begin position="913"/>
        <end position="944"/>
    </location>
</feature>
<sequence>MVIFWKLIKTVIWIVIVLALGLVGVLLAAKYVITPQLEQWRPDLEQWVATKIQLPFQVDNMAVQWQDLAPQLNLSGVVLGEDDDHKIQVQNLAVELDPASLITLNPKVKSLSLDGLQMFVERSATGEISILNKVLNADKGKLIAQMPQYQEQLQKTVENWLSWAFEQLPTQIHIKNAHVVWRDQRRKNLPDLEFNPVSVSLTHDNQRLSASVQISPPAQAGSTLQLNANFTRDGDGHVQLTWHDWKPNYFKEWFYFPLVMQQGIIKKAEGNFEFKSSTLSRFSVQTALNDFVFMEKEARDNHAFVVQGDAADLTIASDTGLQHPYHFDIKAQKIYVQADDYFRHPMDFTNIHMRGVYELNAEQHTRLRFEQFTTQLPYGAVNLSGSWEADPNSDNGIVDLQGSIPQLALNKLPDYLPKTINADSLDWLESAFLTGTLENASVKVQGVVDHIPFGLRPQSGEFHIQGDVKDLALHYHQYAKEDESYWPDIVVPFAQVDFNRQNIHIKGKQFTLAGALGESAVQIYEADVRVNNIEKDSYVDIQASLGMSGEALFDFYQTSPLQRILSHSLDKSKITGNLEGTLSVHIPLLNTDASTIRGEFTVQDTSFQLSPDYPMLTRANGSVVVTEQHVVLNQIKGKLLGADAQLDGAIGARGDSLSIQGTMTDKGLYDYLELSGKKKSRLKGQSAYTVQVDFLGGKNIDVTLQSNLKGLTLNLPEPLAKKAEQESPLEIHLLAPQTAINPVRSEKTVSDKTSYKRAKNADKLMLDYKNLHLLFERNNRGAARFNRGVIALGQVNAIMPVEHLRIEARETALDIGNWLDIIDEFSSKSSGESKIFPETRWLDIEADRLSLHGAYIEQAKLQGKREGSEWRLNIDSPDAKGDVNLALKNGVLDKVTLALDKFTFKKQDTAPMDEASLKKSATKESEVKQKAAEPSLSSHTPTRVDLPSIQGRVKRLFLPNHLLGQLEINSQQKDKNTWQLNSLSLTNDVGSLYATGELKSSRTQTQGNINLNINAINTGKFLQYFGYAKDLKAGKGFINAQLNLDDVSTWDLEHLKATGKVQVNNGALLQVNSNSMKVLALVSLQSFAGLSSFAGRSPSVLSKGLPFDYMRSSFTLDQGALVLHDFRLNGPLVAIVAAGKTHLKDEMLDIEIAAIPKIEMSGAAVLAGVIVNPVVGVGAFLSQWLLTTPLNRALTAYYHVTGTWDEPQIQDKSLPTEHELKERQADSTEK</sequence>
<keyword evidence="2" id="KW-1133">Transmembrane helix</keyword>